<feature type="compositionally biased region" description="Low complexity" evidence="2">
    <location>
        <begin position="126"/>
        <end position="141"/>
    </location>
</feature>
<evidence type="ECO:0000256" key="1">
    <source>
        <dbReference type="SAM" id="Coils"/>
    </source>
</evidence>
<comment type="caution">
    <text evidence="3">The sequence shown here is derived from an EMBL/GenBank/DDBJ whole genome shotgun (WGS) entry which is preliminary data.</text>
</comment>
<gene>
    <name evidence="3" type="ORF">BCR32DRAFT_329771</name>
</gene>
<accession>A0A1Y1WPN6</accession>
<feature type="region of interest" description="Disordered" evidence="2">
    <location>
        <begin position="103"/>
        <end position="207"/>
    </location>
</feature>
<feature type="compositionally biased region" description="Low complexity" evidence="2">
    <location>
        <begin position="277"/>
        <end position="291"/>
    </location>
</feature>
<feature type="coiled-coil region" evidence="1">
    <location>
        <begin position="19"/>
        <end position="89"/>
    </location>
</feature>
<feature type="compositionally biased region" description="Polar residues" evidence="2">
    <location>
        <begin position="180"/>
        <end position="189"/>
    </location>
</feature>
<evidence type="ECO:0000313" key="3">
    <source>
        <dbReference type="EMBL" id="ORX75509.1"/>
    </source>
</evidence>
<feature type="compositionally biased region" description="Polar residues" evidence="2">
    <location>
        <begin position="292"/>
        <end position="311"/>
    </location>
</feature>
<feature type="region of interest" description="Disordered" evidence="2">
    <location>
        <begin position="277"/>
        <end position="311"/>
    </location>
</feature>
<feature type="compositionally biased region" description="Polar residues" evidence="2">
    <location>
        <begin position="148"/>
        <end position="171"/>
    </location>
</feature>
<feature type="compositionally biased region" description="Low complexity" evidence="2">
    <location>
        <begin position="724"/>
        <end position="746"/>
    </location>
</feature>
<name>A0A1Y1WPN6_9FUNG</name>
<feature type="region of interest" description="Disordered" evidence="2">
    <location>
        <begin position="431"/>
        <end position="455"/>
    </location>
</feature>
<dbReference type="EMBL" id="MCFG01000352">
    <property type="protein sequence ID" value="ORX75509.1"/>
    <property type="molecule type" value="Genomic_DNA"/>
</dbReference>
<feature type="compositionally biased region" description="Polar residues" evidence="2">
    <location>
        <begin position="196"/>
        <end position="205"/>
    </location>
</feature>
<evidence type="ECO:0000313" key="4">
    <source>
        <dbReference type="Proteomes" id="UP000193944"/>
    </source>
</evidence>
<dbReference type="Proteomes" id="UP000193944">
    <property type="component" value="Unassembled WGS sequence"/>
</dbReference>
<reference evidence="3 4" key="1">
    <citation type="submission" date="2016-08" db="EMBL/GenBank/DDBJ databases">
        <title>A Parts List for Fungal Cellulosomes Revealed by Comparative Genomics.</title>
        <authorList>
            <consortium name="DOE Joint Genome Institute"/>
            <person name="Haitjema C.H."/>
            <person name="Gilmore S.P."/>
            <person name="Henske J.K."/>
            <person name="Solomon K.V."/>
            <person name="De Groot R."/>
            <person name="Kuo A."/>
            <person name="Mondo S.J."/>
            <person name="Salamov A.A."/>
            <person name="Labutti K."/>
            <person name="Zhao Z."/>
            <person name="Chiniquy J."/>
            <person name="Barry K."/>
            <person name="Brewer H.M."/>
            <person name="Purvine S.O."/>
            <person name="Wright A.T."/>
            <person name="Boxma B."/>
            <person name="Van Alen T."/>
            <person name="Hackstein J.H."/>
            <person name="Baker S.E."/>
            <person name="Grigoriev I.V."/>
            <person name="O'Malley M.A."/>
        </authorList>
    </citation>
    <scope>NUCLEOTIDE SEQUENCE [LARGE SCALE GENOMIC DNA]</scope>
    <source>
        <strain evidence="3 4">S4</strain>
    </source>
</reference>
<dbReference type="AlphaFoldDB" id="A0A1Y1WPN6"/>
<keyword evidence="1" id="KW-0175">Coiled coil</keyword>
<feature type="compositionally biased region" description="Polar residues" evidence="2">
    <location>
        <begin position="440"/>
        <end position="455"/>
    </location>
</feature>
<feature type="coiled-coil region" evidence="1">
    <location>
        <begin position="240"/>
        <end position="267"/>
    </location>
</feature>
<feature type="region of interest" description="Disordered" evidence="2">
    <location>
        <begin position="724"/>
        <end position="754"/>
    </location>
</feature>
<sequence>MEMLNISTNYGIDKINKDNELQLKNLEQEILKRKTLEQERLRQQELQKQKLEQQKLEQEKTKQKEKMLNKQLEQQKLKQQQQQQQQRHDREIALKQIEKQLKQRMEQQKINDNKSTIQFDSKKDQSTTISTTPTTMITANNNKKKNKSPVSEVQTSINISKPTQQSKSTPLVNEGKEITHPQSNIKLSSTPPPSLHVNNSRNSNIRDAPPTFIINCLKQLPVEKQNYLIRHPDKLTKYIKLQHQHQLQQQQQQQKQKQQQQQEIKQNIQSSVLLNSTISSTPQTPSTSVKTGSSINDKNNNASTNNINGKLDSINVTSLSNAKKMTTPSSNLSSLPNKKNLLSDLTKVTTQNKTTPASYISVSQNPIKPNFTPFNNKEGAASLSLLKKSKKLIVTQSTPTQDYTSLLSSNHLASVDNAKLTSKSVTSALASTTTDKKQQSNKLSTHPSTSVSSVASLKGPDYSSLIGNTSITTASLLSDTTKLSTTQSKTTSATKTSIITNTITTTSSTPVTTKPSGPDFSSLLNATIVPTTQAITDIIGSQKITSLSATSTNKATTLSKSTKSTPTLIPPSIPTNLVNLIGNQKLGRLSSATSSMAAAAASNNNINSLLGASLTGSLPGQDLSTASYSLLGMNAAAAAAVSNKLPVKPATPPNFPMFLPNSGIGTSSIVTSPYLLNNLPNTSNIPLPFFSNPRLINASLPTSSSQQSLTSAFLTNNVAAATVAGGSSSTTPKTSANKLKNNPKNPQLRTFPYY</sequence>
<protein>
    <submittedName>
        <fullName evidence="3">Uncharacterized protein</fullName>
    </submittedName>
</protein>
<reference evidence="3 4" key="2">
    <citation type="submission" date="2016-08" db="EMBL/GenBank/DDBJ databases">
        <title>Pervasive Adenine N6-methylation of Active Genes in Fungi.</title>
        <authorList>
            <consortium name="DOE Joint Genome Institute"/>
            <person name="Mondo S.J."/>
            <person name="Dannebaum R.O."/>
            <person name="Kuo R.C."/>
            <person name="Labutti K."/>
            <person name="Haridas S."/>
            <person name="Kuo A."/>
            <person name="Salamov A."/>
            <person name="Ahrendt S.R."/>
            <person name="Lipzen A."/>
            <person name="Sullivan W."/>
            <person name="Andreopoulos W.B."/>
            <person name="Clum A."/>
            <person name="Lindquist E."/>
            <person name="Daum C."/>
            <person name="Ramamoorthy G.K."/>
            <person name="Gryganskyi A."/>
            <person name="Culley D."/>
            <person name="Magnuson J.K."/>
            <person name="James T.Y."/>
            <person name="O'Malley M.A."/>
            <person name="Stajich J.E."/>
            <person name="Spatafora J.W."/>
            <person name="Visel A."/>
            <person name="Grigoriev I.V."/>
        </authorList>
    </citation>
    <scope>NUCLEOTIDE SEQUENCE [LARGE SCALE GENOMIC DNA]</scope>
    <source>
        <strain evidence="3 4">S4</strain>
    </source>
</reference>
<feature type="compositionally biased region" description="Basic and acidic residues" evidence="2">
    <location>
        <begin position="103"/>
        <end position="112"/>
    </location>
</feature>
<evidence type="ECO:0000256" key="2">
    <source>
        <dbReference type="SAM" id="MobiDB-lite"/>
    </source>
</evidence>
<proteinExistence type="predicted"/>
<organism evidence="3 4">
    <name type="scientific">Anaeromyces robustus</name>
    <dbReference type="NCBI Taxonomy" id="1754192"/>
    <lineage>
        <taxon>Eukaryota</taxon>
        <taxon>Fungi</taxon>
        <taxon>Fungi incertae sedis</taxon>
        <taxon>Chytridiomycota</taxon>
        <taxon>Chytridiomycota incertae sedis</taxon>
        <taxon>Neocallimastigomycetes</taxon>
        <taxon>Neocallimastigales</taxon>
        <taxon>Neocallimastigaceae</taxon>
        <taxon>Anaeromyces</taxon>
    </lineage>
</organism>
<keyword evidence="4" id="KW-1185">Reference proteome</keyword>